<evidence type="ECO:0008006" key="3">
    <source>
        <dbReference type="Google" id="ProtNLM"/>
    </source>
</evidence>
<accession>A0A0S8FRQ6</accession>
<proteinExistence type="predicted"/>
<dbReference type="AlphaFoldDB" id="A0A0S8FRQ6"/>
<dbReference type="InterPro" id="IPR011250">
    <property type="entry name" value="OMP/PagP_B-barrel"/>
</dbReference>
<gene>
    <name evidence="1" type="ORF">AMJ83_09745</name>
</gene>
<evidence type="ECO:0000313" key="2">
    <source>
        <dbReference type="Proteomes" id="UP000051373"/>
    </source>
</evidence>
<evidence type="ECO:0000313" key="1">
    <source>
        <dbReference type="EMBL" id="KPK62762.1"/>
    </source>
</evidence>
<dbReference type="Proteomes" id="UP000051373">
    <property type="component" value="Unassembled WGS sequence"/>
</dbReference>
<dbReference type="SUPFAM" id="SSF56925">
    <property type="entry name" value="OMPA-like"/>
    <property type="match status" value="1"/>
</dbReference>
<sequence>MRGFHFVVIAVIIMCVFSNAHAVGLTVRLGGGLLYDDRPADGKLGGGQLALEIRLNKVPIAFQGAGEYWSKGSLEHAYEIESYEAIKVLLYGYIGNIMSFLYTRPVTTKTTYVYLGGGAGRISVPKIENPDARERGIAFDAVCGANIGLFWKIGLFAEGKYIYSSKTSNNTKVIDFSDFGFLLGISLNFDL</sequence>
<dbReference type="STRING" id="1703779.AMJ83_09745"/>
<name>A0A0S8FRQ6_UNCW3</name>
<reference evidence="1 2" key="1">
    <citation type="journal article" date="2015" name="Microbiome">
        <title>Genomic resolution of linkages in carbon, nitrogen, and sulfur cycling among widespread estuary sediment bacteria.</title>
        <authorList>
            <person name="Baker B.J."/>
            <person name="Lazar C.S."/>
            <person name="Teske A.P."/>
            <person name="Dick G.J."/>
        </authorList>
    </citation>
    <scope>NUCLEOTIDE SEQUENCE [LARGE SCALE GENOMIC DNA]</scope>
    <source>
        <strain evidence="1">SM23_42</strain>
    </source>
</reference>
<organism evidence="1 2">
    <name type="scientific">candidate division WOR_3 bacterium SM23_42</name>
    <dbReference type="NCBI Taxonomy" id="1703779"/>
    <lineage>
        <taxon>Bacteria</taxon>
        <taxon>Bacteria division WOR-3</taxon>
    </lineage>
</organism>
<dbReference type="EMBL" id="LJUJ01000026">
    <property type="protein sequence ID" value="KPK62762.1"/>
    <property type="molecule type" value="Genomic_DNA"/>
</dbReference>
<protein>
    <recommendedName>
        <fullName evidence="3">Outer membrane protein beta-barrel domain-containing protein</fullName>
    </recommendedName>
</protein>
<comment type="caution">
    <text evidence="1">The sequence shown here is derived from an EMBL/GenBank/DDBJ whole genome shotgun (WGS) entry which is preliminary data.</text>
</comment>